<gene>
    <name evidence="3" type="ORF">CMsap09_02010</name>
</gene>
<dbReference type="EMBL" id="MDHJ01000001">
    <property type="protein sequence ID" value="OUE07696.1"/>
    <property type="molecule type" value="Genomic_DNA"/>
</dbReference>
<evidence type="ECO:0000313" key="4">
    <source>
        <dbReference type="Proteomes" id="UP000195106"/>
    </source>
</evidence>
<sequence length="431" mass="43256">MRALARRRAAAALAAVAVVVAALSACSWLSPPPPEAAVASVEALRARLVAVDGVAEVETSLYPRDYREAGDWTASVEVTAGTPDLAVAAAVRGALGDGVTAAQLDLSLEVPEGSGIAGATLDPQVADDVDLADAWRRIPGAASVHLASGGRWVVLREGTTVAEAADRFRPILGDGLVVLQDEIVSVGVTAEAPGSALLSAIDALAARAGVTGVYSTPGPDLGRAAITVETDDVEPVAAVLAATVDEAADAGSAPRTAFTVRTAYASDRSSDDEREVTGWVGLPVGSPEPADLPQPVEPEAPADPPIPDAPPVLVDVAAQEAGVHAFLEAAVAIAGVPAEVTAEATTCADGSAATQATGRVLIPVFTVMDDAQAPFDAITGAWADAGFVPSGRAMGRDFWSAGDGRADGVASASIRGTAEGLSISAESVCVR</sequence>
<keyword evidence="2" id="KW-0732">Signal</keyword>
<evidence type="ECO:0000256" key="2">
    <source>
        <dbReference type="SAM" id="SignalP"/>
    </source>
</evidence>
<dbReference type="PROSITE" id="PS51257">
    <property type="entry name" value="PROKAR_LIPOPROTEIN"/>
    <property type="match status" value="1"/>
</dbReference>
<feature type="compositionally biased region" description="Pro residues" evidence="1">
    <location>
        <begin position="290"/>
        <end position="307"/>
    </location>
</feature>
<dbReference type="Proteomes" id="UP000195106">
    <property type="component" value="Unassembled WGS sequence"/>
</dbReference>
<evidence type="ECO:0000256" key="1">
    <source>
        <dbReference type="SAM" id="MobiDB-lite"/>
    </source>
</evidence>
<reference evidence="3 4" key="1">
    <citation type="submission" date="2016-08" db="EMBL/GenBank/DDBJ databases">
        <title>Genome sequence of Clavibacter michiganensis spp. strain CASJ009.</title>
        <authorList>
            <person name="Thapa S.P."/>
            <person name="Coaker G."/>
        </authorList>
    </citation>
    <scope>NUCLEOTIDE SEQUENCE [LARGE SCALE GENOMIC DNA]</scope>
    <source>
        <strain evidence="3">CASJ009</strain>
    </source>
</reference>
<feature type="region of interest" description="Disordered" evidence="1">
    <location>
        <begin position="265"/>
        <end position="307"/>
    </location>
</feature>
<comment type="caution">
    <text evidence="3">The sequence shown here is derived from an EMBL/GenBank/DDBJ whole genome shotgun (WGS) entry which is preliminary data.</text>
</comment>
<feature type="signal peptide" evidence="2">
    <location>
        <begin position="1"/>
        <end position="36"/>
    </location>
</feature>
<evidence type="ECO:0000313" key="3">
    <source>
        <dbReference type="EMBL" id="OUE07696.1"/>
    </source>
</evidence>
<name>A0A251XQC3_9MICO</name>
<dbReference type="AlphaFoldDB" id="A0A251XQC3"/>
<proteinExistence type="predicted"/>
<accession>A0A251XQC3</accession>
<protein>
    <submittedName>
        <fullName evidence="3">Uncharacterized protein</fullName>
    </submittedName>
</protein>
<organism evidence="3 4">
    <name type="scientific">Clavibacter michiganensis</name>
    <dbReference type="NCBI Taxonomy" id="28447"/>
    <lineage>
        <taxon>Bacteria</taxon>
        <taxon>Bacillati</taxon>
        <taxon>Actinomycetota</taxon>
        <taxon>Actinomycetes</taxon>
        <taxon>Micrococcales</taxon>
        <taxon>Microbacteriaceae</taxon>
        <taxon>Clavibacter</taxon>
    </lineage>
</organism>
<feature type="chain" id="PRO_5012965092" evidence="2">
    <location>
        <begin position="37"/>
        <end position="431"/>
    </location>
</feature>